<evidence type="ECO:0000256" key="1">
    <source>
        <dbReference type="SAM" id="MobiDB-lite"/>
    </source>
</evidence>
<name>A0A448Z3D2_9STRA</name>
<reference evidence="2 3" key="1">
    <citation type="submission" date="2019-01" db="EMBL/GenBank/DDBJ databases">
        <authorList>
            <person name="Ferrante I. M."/>
        </authorList>
    </citation>
    <scope>NUCLEOTIDE SEQUENCE [LARGE SCALE GENOMIC DNA]</scope>
    <source>
        <strain evidence="2 3">B856</strain>
    </source>
</reference>
<sequence>MPATSPSTGERGILLSLPRCDMERPDAGTGGPTAAAAASEANPKKSMKTTAKRADLVLFKLPASAKNQAERGETLSDDVLGGRSRILASPASACLVTPSASLKLVSIGTSNALVVWKADTDTDTDAFGNETRASPAKRARTSDPSGTLPAAVVAPCRLVQPGGSGSSFLVGQPHDPDQGDLARFFEQRGPSLPPVSTAELCNLFQAAPGPLWKALEGVHAVVSHCAPGGGEAWFRVEGEEVLKGQRALVEFLCEEDEDFEAEGGSDASLALGAVADRVGKRLAPLLADKGGPAMGREERSLAIARKTVLLASAPGTTGGSKAWRDVRDRRFRPDASKIAFCVLRDLFSKYPSYAWSDLSEQWSSRLPLGERYERITSTTEWIEDPDLGGHGGLVPDQLVFSPSAAGDAGGGEGADRTTGKKGSGAGNNPKGVLGLVDPHAVLVWRGG</sequence>
<evidence type="ECO:0008006" key="4">
    <source>
        <dbReference type="Google" id="ProtNLM"/>
    </source>
</evidence>
<dbReference type="Proteomes" id="UP000291116">
    <property type="component" value="Unassembled WGS sequence"/>
</dbReference>
<accession>A0A448Z3D2</accession>
<proteinExistence type="predicted"/>
<protein>
    <recommendedName>
        <fullName evidence="4">Sister chromatid cohesion protein DCC1</fullName>
    </recommendedName>
</protein>
<feature type="region of interest" description="Disordered" evidence="1">
    <location>
        <begin position="1"/>
        <end position="48"/>
    </location>
</feature>
<evidence type="ECO:0000313" key="3">
    <source>
        <dbReference type="Proteomes" id="UP000291116"/>
    </source>
</evidence>
<dbReference type="AlphaFoldDB" id="A0A448Z3D2"/>
<gene>
    <name evidence="2" type="ORF">PSNMU_V1.4_AUG-EV-PASAV3_0033380</name>
</gene>
<dbReference type="OrthoDB" id="48353at2759"/>
<organism evidence="2 3">
    <name type="scientific">Pseudo-nitzschia multistriata</name>
    <dbReference type="NCBI Taxonomy" id="183589"/>
    <lineage>
        <taxon>Eukaryota</taxon>
        <taxon>Sar</taxon>
        <taxon>Stramenopiles</taxon>
        <taxon>Ochrophyta</taxon>
        <taxon>Bacillariophyta</taxon>
        <taxon>Bacillariophyceae</taxon>
        <taxon>Bacillariophycidae</taxon>
        <taxon>Bacillariales</taxon>
        <taxon>Bacillariaceae</taxon>
        <taxon>Pseudo-nitzschia</taxon>
    </lineage>
</organism>
<feature type="region of interest" description="Disordered" evidence="1">
    <location>
        <begin position="398"/>
        <end position="431"/>
    </location>
</feature>
<evidence type="ECO:0000313" key="2">
    <source>
        <dbReference type="EMBL" id="VEU36576.1"/>
    </source>
</evidence>
<dbReference type="EMBL" id="CAACVS010000094">
    <property type="protein sequence ID" value="VEU36576.1"/>
    <property type="molecule type" value="Genomic_DNA"/>
</dbReference>
<keyword evidence="3" id="KW-1185">Reference proteome</keyword>
<feature type="region of interest" description="Disordered" evidence="1">
    <location>
        <begin position="126"/>
        <end position="146"/>
    </location>
</feature>